<evidence type="ECO:0000313" key="3">
    <source>
        <dbReference type="Proteomes" id="UP000294498"/>
    </source>
</evidence>
<dbReference type="Proteomes" id="UP000294498">
    <property type="component" value="Unassembled WGS sequence"/>
</dbReference>
<protein>
    <submittedName>
        <fullName evidence="2">FkbM family methyltransferase</fullName>
    </submittedName>
</protein>
<dbReference type="PANTHER" id="PTHR32026">
    <property type="entry name" value="METHYLTRANSFERASE-LIKE PROTEIN 24"/>
    <property type="match status" value="1"/>
</dbReference>
<sequence length="232" mass="26417">MLQPQIRKLKRTLAVFAGQITPIKTEVSIPHEWYGNAYGGFFVHPDLLNDRSVVYSFGIGEDVSFDLTMIEKHGCNVYGFDPTPKSIEWVKRQTLPPQFIFNPYGINAETGFVQFNLPRNKEYVSGSIEKHKGVDESEPILVPMKSFTDITRELGHQHVDLVKIDIEGTEYEIIDHILSSPVSIGQILIELHERFFRDGTAKTGKLLETLKRHSYAVFGVSETFEEVSFIKI</sequence>
<proteinExistence type="predicted"/>
<dbReference type="InterPro" id="IPR029063">
    <property type="entry name" value="SAM-dependent_MTases_sf"/>
</dbReference>
<keyword evidence="3" id="KW-1185">Reference proteome</keyword>
<name>A0A4V3GM26_9BACT</name>
<feature type="domain" description="Methyltransferase FkbM" evidence="1">
    <location>
        <begin position="71"/>
        <end position="215"/>
    </location>
</feature>
<dbReference type="RefSeq" id="WP_133994373.1">
    <property type="nucleotide sequence ID" value="NZ_SODV01000001.1"/>
</dbReference>
<dbReference type="InterPro" id="IPR006342">
    <property type="entry name" value="FkbM_mtfrase"/>
</dbReference>
<accession>A0A4V3GM26</accession>
<evidence type="ECO:0000259" key="1">
    <source>
        <dbReference type="Pfam" id="PF05050"/>
    </source>
</evidence>
<reference evidence="2 3" key="1">
    <citation type="submission" date="2019-03" db="EMBL/GenBank/DDBJ databases">
        <title>Genomic Encyclopedia of Type Strains, Phase IV (KMG-IV): sequencing the most valuable type-strain genomes for metagenomic binning, comparative biology and taxonomic classification.</title>
        <authorList>
            <person name="Goeker M."/>
        </authorList>
    </citation>
    <scope>NUCLEOTIDE SEQUENCE [LARGE SCALE GENOMIC DNA]</scope>
    <source>
        <strain evidence="2 3">DSM 100059</strain>
    </source>
</reference>
<evidence type="ECO:0000313" key="2">
    <source>
        <dbReference type="EMBL" id="TDX01733.1"/>
    </source>
</evidence>
<dbReference type="EMBL" id="SODV01000001">
    <property type="protein sequence ID" value="TDX01733.1"/>
    <property type="molecule type" value="Genomic_DNA"/>
</dbReference>
<dbReference type="GO" id="GO:0008168">
    <property type="term" value="F:methyltransferase activity"/>
    <property type="evidence" value="ECO:0007669"/>
    <property type="project" value="UniProtKB-KW"/>
</dbReference>
<keyword evidence="2" id="KW-0489">Methyltransferase</keyword>
<dbReference type="Gene3D" id="3.40.50.150">
    <property type="entry name" value="Vaccinia Virus protein VP39"/>
    <property type="match status" value="1"/>
</dbReference>
<dbReference type="AlphaFoldDB" id="A0A4V3GM26"/>
<dbReference type="PANTHER" id="PTHR32026:SF10">
    <property type="entry name" value="METHYLTRANSFERASE-LIKE PROTEIN 24-RELATED"/>
    <property type="match status" value="1"/>
</dbReference>
<gene>
    <name evidence="2" type="ORF">EDB95_2775</name>
</gene>
<dbReference type="GO" id="GO:0032259">
    <property type="term" value="P:methylation"/>
    <property type="evidence" value="ECO:0007669"/>
    <property type="project" value="UniProtKB-KW"/>
</dbReference>
<keyword evidence="2" id="KW-0808">Transferase</keyword>
<comment type="caution">
    <text evidence="2">The sequence shown here is derived from an EMBL/GenBank/DDBJ whole genome shotgun (WGS) entry which is preliminary data.</text>
</comment>
<dbReference type="InterPro" id="IPR026913">
    <property type="entry name" value="METTL24"/>
</dbReference>
<dbReference type="NCBIfam" id="TIGR01444">
    <property type="entry name" value="fkbM_fam"/>
    <property type="match status" value="1"/>
</dbReference>
<dbReference type="OrthoDB" id="9785375at2"/>
<organism evidence="2 3">
    <name type="scientific">Dinghuibacter silviterrae</name>
    <dbReference type="NCBI Taxonomy" id="1539049"/>
    <lineage>
        <taxon>Bacteria</taxon>
        <taxon>Pseudomonadati</taxon>
        <taxon>Bacteroidota</taxon>
        <taxon>Chitinophagia</taxon>
        <taxon>Chitinophagales</taxon>
        <taxon>Chitinophagaceae</taxon>
        <taxon>Dinghuibacter</taxon>
    </lineage>
</organism>
<dbReference type="Pfam" id="PF05050">
    <property type="entry name" value="Methyltransf_21"/>
    <property type="match status" value="1"/>
</dbReference>
<dbReference type="SUPFAM" id="SSF53335">
    <property type="entry name" value="S-adenosyl-L-methionine-dependent methyltransferases"/>
    <property type="match status" value="1"/>
</dbReference>